<evidence type="ECO:0000313" key="3">
    <source>
        <dbReference type="Proteomes" id="UP001300348"/>
    </source>
</evidence>
<dbReference type="PANTHER" id="PTHR36173">
    <property type="entry name" value="RIBONUCLEASE VAPC16-RELATED"/>
    <property type="match status" value="1"/>
</dbReference>
<dbReference type="InterPro" id="IPR002716">
    <property type="entry name" value="PIN_dom"/>
</dbReference>
<dbReference type="PANTHER" id="PTHR36173:SF2">
    <property type="entry name" value="RIBONUCLEASE VAPC16"/>
    <property type="match status" value="1"/>
</dbReference>
<dbReference type="Pfam" id="PF01850">
    <property type="entry name" value="PIN"/>
    <property type="match status" value="1"/>
</dbReference>
<protein>
    <submittedName>
        <fullName evidence="2">Type II toxin-antitoxin system VapC family toxin</fullName>
    </submittedName>
</protein>
<dbReference type="InterPro" id="IPR052919">
    <property type="entry name" value="TA_system_RNase"/>
</dbReference>
<dbReference type="Gene3D" id="3.40.50.1010">
    <property type="entry name" value="5'-nuclease"/>
    <property type="match status" value="1"/>
</dbReference>
<dbReference type="SUPFAM" id="SSF88723">
    <property type="entry name" value="PIN domain-like"/>
    <property type="match status" value="1"/>
</dbReference>
<organism evidence="2 3">
    <name type="scientific">Xenorhabdus griffiniae</name>
    <dbReference type="NCBI Taxonomy" id="351672"/>
    <lineage>
        <taxon>Bacteria</taxon>
        <taxon>Pseudomonadati</taxon>
        <taxon>Pseudomonadota</taxon>
        <taxon>Gammaproteobacteria</taxon>
        <taxon>Enterobacterales</taxon>
        <taxon>Morganellaceae</taxon>
        <taxon>Xenorhabdus</taxon>
    </lineage>
</organism>
<evidence type="ECO:0000259" key="1">
    <source>
        <dbReference type="Pfam" id="PF01850"/>
    </source>
</evidence>
<feature type="domain" description="PIN" evidence="1">
    <location>
        <begin position="5"/>
        <end position="119"/>
    </location>
</feature>
<reference evidence="2 3" key="1">
    <citation type="journal article" date="2023" name="Access Microbiol">
        <title>The genome of a steinernematid-associated Pseudomonas piscis bacterium encodes the biosynthesis of insect toxins.</title>
        <authorList>
            <person name="Awori R.M."/>
            <person name="Hendre P."/>
            <person name="Amugune N.O."/>
        </authorList>
    </citation>
    <scope>NUCLEOTIDE SEQUENCE [LARGE SCALE GENOMIC DNA]</scope>
    <source>
        <strain evidence="2 3">97</strain>
    </source>
</reference>
<dbReference type="InterPro" id="IPR029060">
    <property type="entry name" value="PIN-like_dom_sf"/>
</dbReference>
<dbReference type="EMBL" id="CP133647">
    <property type="protein sequence ID" value="WNH02367.1"/>
    <property type="molecule type" value="Genomic_DNA"/>
</dbReference>
<dbReference type="GeneID" id="88854102"/>
<sequence length="128" mass="14435">MKRLLLDTHTLIWWITDDPSLGKMTRSILSKGTNSVFVSAVTPWEISIKRALGKLKFNADFDIIMEKNNFIPLSITHAHAESAGDLPRHHGDPFDRMLIVQSQMEGLTLVSADTVFSEYGIRIINARL</sequence>
<dbReference type="Proteomes" id="UP001300348">
    <property type="component" value="Chromosome"/>
</dbReference>
<evidence type="ECO:0000313" key="2">
    <source>
        <dbReference type="EMBL" id="WNH02367.1"/>
    </source>
</evidence>
<proteinExistence type="predicted"/>
<dbReference type="InterPro" id="IPR041705">
    <property type="entry name" value="PIN_Sll0205"/>
</dbReference>
<accession>A0ABY9XIC4</accession>
<dbReference type="CDD" id="cd09872">
    <property type="entry name" value="PIN_Sll0205-like"/>
    <property type="match status" value="1"/>
</dbReference>
<dbReference type="RefSeq" id="WP_189759247.1">
    <property type="nucleotide sequence ID" value="NZ_CAWPOC010000090.1"/>
</dbReference>
<gene>
    <name evidence="2" type="ORF">QL112_001055</name>
</gene>
<keyword evidence="3" id="KW-1185">Reference proteome</keyword>
<name>A0ABY9XIC4_9GAMM</name>